<protein>
    <submittedName>
        <fullName evidence="2">Long-chain-fatty acid-CoA ligase protein</fullName>
        <ecNumber evidence="2">6.2.1.3</ecNumber>
    </submittedName>
</protein>
<organism evidence="2 3">
    <name type="scientific">Trypanosoma rangeli</name>
    <dbReference type="NCBI Taxonomy" id="5698"/>
    <lineage>
        <taxon>Eukaryota</taxon>
        <taxon>Discoba</taxon>
        <taxon>Euglenozoa</taxon>
        <taxon>Kinetoplastea</taxon>
        <taxon>Metakinetoplastina</taxon>
        <taxon>Trypanosomatida</taxon>
        <taxon>Trypanosomatidae</taxon>
        <taxon>Trypanosoma</taxon>
        <taxon>Herpetosoma</taxon>
    </lineage>
</organism>
<feature type="domain" description="AMP-dependent synthetase/ligase" evidence="1">
    <location>
        <begin position="5"/>
        <end position="150"/>
    </location>
</feature>
<dbReference type="EC" id="6.2.1.3" evidence="2"/>
<keyword evidence="2" id="KW-0436">Ligase</keyword>
<dbReference type="OrthoDB" id="1700726at2759"/>
<dbReference type="AlphaFoldDB" id="A0A3R7KIP7"/>
<accession>A0A3R7KIP7</accession>
<dbReference type="PANTHER" id="PTHR24096:SF428">
    <property type="entry name" value="ACID-COA LIGASE PROTEIN, PUTATIVE-RELATED"/>
    <property type="match status" value="1"/>
</dbReference>
<keyword evidence="3" id="KW-1185">Reference proteome</keyword>
<comment type="caution">
    <text evidence="2">The sequence shown here is derived from an EMBL/GenBank/DDBJ whole genome shotgun (WGS) entry which is preliminary data.</text>
</comment>
<dbReference type="Gene3D" id="3.40.50.12780">
    <property type="entry name" value="N-terminal domain of ligase-like"/>
    <property type="match status" value="1"/>
</dbReference>
<evidence type="ECO:0000259" key="1">
    <source>
        <dbReference type="Pfam" id="PF00501"/>
    </source>
</evidence>
<evidence type="ECO:0000313" key="2">
    <source>
        <dbReference type="EMBL" id="RNF07229.1"/>
    </source>
</evidence>
<dbReference type="VEuPathDB" id="TriTrypDB:TRSC58_06247"/>
<dbReference type="Proteomes" id="UP000283634">
    <property type="component" value="Unassembled WGS sequence"/>
</dbReference>
<proteinExistence type="predicted"/>
<dbReference type="InterPro" id="IPR000873">
    <property type="entry name" value="AMP-dep_synth/lig_dom"/>
</dbReference>
<dbReference type="SUPFAM" id="SSF56801">
    <property type="entry name" value="Acetyl-CoA synthetase-like"/>
    <property type="match status" value="1"/>
</dbReference>
<evidence type="ECO:0000313" key="3">
    <source>
        <dbReference type="Proteomes" id="UP000283634"/>
    </source>
</evidence>
<dbReference type="InterPro" id="IPR042099">
    <property type="entry name" value="ANL_N_sf"/>
</dbReference>
<dbReference type="GO" id="GO:0004467">
    <property type="term" value="F:long-chain fatty acid-CoA ligase activity"/>
    <property type="evidence" value="ECO:0007669"/>
    <property type="project" value="UniProtKB-EC"/>
</dbReference>
<gene>
    <name evidence="2" type="ORF">TraAM80_03522</name>
</gene>
<dbReference type="EMBL" id="MKGL01000091">
    <property type="protein sequence ID" value="RNF07229.1"/>
    <property type="molecule type" value="Genomic_DNA"/>
</dbReference>
<dbReference type="GeneID" id="40327455"/>
<dbReference type="Pfam" id="PF00501">
    <property type="entry name" value="AMP-binding"/>
    <property type="match status" value="1"/>
</dbReference>
<dbReference type="PANTHER" id="PTHR24096">
    <property type="entry name" value="LONG-CHAIN-FATTY-ACID--COA LIGASE"/>
    <property type="match status" value="1"/>
</dbReference>
<name>A0A3R7KIP7_TRYRA</name>
<sequence>MGAQLVLKSTQAKVLFVESASSYAAMKGWIGEVGQLQHVICFEDQLGESIYAVVINIAADVPENIVPRKDITSEDTAMTMLTAGTTGPPKGVMLSHQNMMANIGSIYAHVGDSLTHTDLFMSLCSWCIAGTLTVELYQSICKGACICIPPE</sequence>
<reference evidence="2 3" key="1">
    <citation type="journal article" date="2018" name="BMC Genomics">
        <title>Genomic comparison of Trypanosoma conorhini and Trypanosoma rangeli to Trypanosoma cruzi strains of high and low virulence.</title>
        <authorList>
            <person name="Bradwell K.R."/>
            <person name="Koparde V.N."/>
            <person name="Matveyev A.V."/>
            <person name="Serrano M.G."/>
            <person name="Alves J.M."/>
            <person name="Parikh H."/>
            <person name="Huang B."/>
            <person name="Lee V."/>
            <person name="Espinosa-Alvarez O."/>
            <person name="Ortiz P.A."/>
            <person name="Costa-Martins A.G."/>
            <person name="Teixeira M.M."/>
            <person name="Buck G.A."/>
        </authorList>
    </citation>
    <scope>NUCLEOTIDE SEQUENCE [LARGE SCALE GENOMIC DNA]</scope>
    <source>
        <strain evidence="2 3">AM80</strain>
    </source>
</reference>
<dbReference type="RefSeq" id="XP_029239706.1">
    <property type="nucleotide sequence ID" value="XM_029380489.1"/>
</dbReference>